<reference evidence="17 18" key="1">
    <citation type="submission" date="2024-05" db="EMBL/GenBank/DDBJ databases">
        <authorList>
            <person name="Wallberg A."/>
        </authorList>
    </citation>
    <scope>NUCLEOTIDE SEQUENCE [LARGE SCALE GENOMIC DNA]</scope>
</reference>
<dbReference type="AlphaFoldDB" id="A0AAV2RU88"/>
<keyword evidence="4 14" id="KW-0479">Metal-binding</keyword>
<sequence length="638" mass="73490">MKVKGLTAAEMYKSQKSENPLKNRRNKKKNKKNKKINVVSVKGRIVNGSSNGHINPTLTKNMSHRTENQSELLSKKRPASPIQEGKKKKKKNKAVTNERQMNGSSIFHIEKQINTITENFPSSPEQEAKKKKIKKEKKKSIPTTIEYNKEYEVKATVIKKGEHNVTKCNVSGIEVIDETLKNVSENNSDSLQQSSEAFKWMTHPIKVNRFFKKHWEKEPLYINRENKDYYKGVFSTADLDKILREQFVQYTKNLNITSYSDGKRETHDLEGRAHAPVVWDYYNNGCSVRMLNPQTFHKGVWKLLATLQEYFNSFCGANVYLTPPGTQGFAPHWDDIEAFILQLEGKKHWKVYKPRTPEEVLPEYSSGNLEANDTGEVYMDVILEPGDMLYFPRGWIHQAFALEDTHSLHITVSTYQKNSWGNYLSKFLPHALSVAMEEDVEFRKGLPRDYLNYMGIVHSDKDDHKDRTAFADKVSELVKRMIMNPPYDVAADQMGVNFIHDCLPPFLTAEDKEHSIFGGGEHWSKANMKVENRTELEPDTPIRLIRGNCIRVVAEEDFVKVYHTLENSREYHAEDSKFLEVSPEHAPAVECLIDQYPNYITIEDLPLETQDEKMAFASGLWERGIVTTAEPLIALYDD</sequence>
<dbReference type="EMBL" id="CAXKWB010031254">
    <property type="protein sequence ID" value="CAL4139170.1"/>
    <property type="molecule type" value="Genomic_DNA"/>
</dbReference>
<dbReference type="Pfam" id="PF21233">
    <property type="entry name" value="WHD_RIOX1"/>
    <property type="match status" value="1"/>
</dbReference>
<comment type="function">
    <text evidence="12">Oxygenase that can act as both a histone lysine demethylase and a ribosomal histidine hydroxylase. Specifically demethylates 'Lys-4' (H3K4me) and 'Lys-36' (H3K36me) of histone H3, thereby playing a central role in histone code.</text>
</comment>
<feature type="region of interest" description="Disordered" evidence="15">
    <location>
        <begin position="1"/>
        <end position="103"/>
    </location>
</feature>
<feature type="region of interest" description="Disordered" evidence="15">
    <location>
        <begin position="117"/>
        <end position="139"/>
    </location>
</feature>
<dbReference type="InterPro" id="IPR039994">
    <property type="entry name" value="NO66-like"/>
</dbReference>
<dbReference type="Gene3D" id="3.90.930.40">
    <property type="match status" value="1"/>
</dbReference>
<dbReference type="GO" id="GO:0045471">
    <property type="term" value="P:response to ethanol"/>
    <property type="evidence" value="ECO:0007669"/>
    <property type="project" value="UniProtKB-ARBA"/>
</dbReference>
<evidence type="ECO:0000256" key="15">
    <source>
        <dbReference type="SAM" id="MobiDB-lite"/>
    </source>
</evidence>
<dbReference type="FunFam" id="3.90.930.40:FF:000001">
    <property type="entry name" value="ribosomal oxygenase 1 isoform X1"/>
    <property type="match status" value="1"/>
</dbReference>
<comment type="cofactor">
    <cofactor evidence="14">
        <name>Fe(2+)</name>
        <dbReference type="ChEBI" id="CHEBI:29033"/>
    </cofactor>
    <text evidence="14">Binds 1 Fe(2+) ion per subunit.</text>
</comment>
<evidence type="ECO:0000256" key="13">
    <source>
        <dbReference type="ARBA" id="ARBA00047915"/>
    </source>
</evidence>
<dbReference type="GO" id="GO:0140680">
    <property type="term" value="F:histone H3K36me/H3K36me2 demethylase activity"/>
    <property type="evidence" value="ECO:0007669"/>
    <property type="project" value="UniProtKB-EC"/>
</dbReference>
<evidence type="ECO:0000313" key="17">
    <source>
        <dbReference type="EMBL" id="CAL4139170.1"/>
    </source>
</evidence>
<evidence type="ECO:0000256" key="2">
    <source>
        <dbReference type="ARBA" id="ARBA00010309"/>
    </source>
</evidence>
<feature type="domain" description="JmjC" evidence="16">
    <location>
        <begin position="286"/>
        <end position="431"/>
    </location>
</feature>
<evidence type="ECO:0000256" key="12">
    <source>
        <dbReference type="ARBA" id="ARBA00025670"/>
    </source>
</evidence>
<comment type="caution">
    <text evidence="17">The sequence shown here is derived from an EMBL/GenBank/DDBJ whole genome shotgun (WGS) entry which is preliminary data.</text>
</comment>
<dbReference type="SMART" id="SM00558">
    <property type="entry name" value="JmjC"/>
    <property type="match status" value="1"/>
</dbReference>
<feature type="compositionally biased region" description="Polar residues" evidence="15">
    <location>
        <begin position="94"/>
        <end position="103"/>
    </location>
</feature>
<gene>
    <name evidence="17" type="ORF">MNOR_LOCUS28395</name>
</gene>
<keyword evidence="10 14" id="KW-0804">Transcription</keyword>
<dbReference type="SUPFAM" id="SSF51197">
    <property type="entry name" value="Clavaminate synthase-like"/>
    <property type="match status" value="1"/>
</dbReference>
<feature type="compositionally biased region" description="Basic residues" evidence="15">
    <location>
        <begin position="129"/>
        <end position="139"/>
    </location>
</feature>
<keyword evidence="6 14" id="KW-0223">Dioxygenase</keyword>
<keyword evidence="11 14" id="KW-0539">Nucleus</keyword>
<evidence type="ECO:0000256" key="9">
    <source>
        <dbReference type="ARBA" id="ARBA00023015"/>
    </source>
</evidence>
<dbReference type="GO" id="GO:0005506">
    <property type="term" value="F:iron ion binding"/>
    <property type="evidence" value="ECO:0007669"/>
    <property type="project" value="UniProtKB-UniRule"/>
</dbReference>
<comment type="catalytic activity">
    <reaction evidence="13 14">
        <text>N(6),N(6)-dimethyl-L-lysyl(36)-[histone H3] + 2 2-oxoglutarate + 2 O2 = L-lysyl(36)-[histone H3] + 2 formaldehyde + 2 succinate + 2 CO2</text>
        <dbReference type="Rhea" id="RHEA:42032"/>
        <dbReference type="Rhea" id="RHEA-COMP:9785"/>
        <dbReference type="Rhea" id="RHEA-COMP:9787"/>
        <dbReference type="ChEBI" id="CHEBI:15379"/>
        <dbReference type="ChEBI" id="CHEBI:16526"/>
        <dbReference type="ChEBI" id="CHEBI:16810"/>
        <dbReference type="ChEBI" id="CHEBI:16842"/>
        <dbReference type="ChEBI" id="CHEBI:29969"/>
        <dbReference type="ChEBI" id="CHEBI:30031"/>
        <dbReference type="ChEBI" id="CHEBI:61976"/>
        <dbReference type="EC" id="1.14.11.27"/>
    </reaction>
</comment>
<dbReference type="FunFam" id="1.10.10.1500:FF:000001">
    <property type="entry name" value="ribosomal oxygenase 1 isoform X1"/>
    <property type="match status" value="1"/>
</dbReference>
<keyword evidence="8 14" id="KW-0408">Iron</keyword>
<dbReference type="PANTHER" id="PTHR13096">
    <property type="entry name" value="MINA53 MYC INDUCED NUCLEAR ANTIGEN"/>
    <property type="match status" value="1"/>
</dbReference>
<keyword evidence="9 14" id="KW-0805">Transcription regulation</keyword>
<evidence type="ECO:0000256" key="1">
    <source>
        <dbReference type="ARBA" id="ARBA00004123"/>
    </source>
</evidence>
<keyword evidence="7 14" id="KW-0560">Oxidoreductase</keyword>
<evidence type="ECO:0000259" key="16">
    <source>
        <dbReference type="PROSITE" id="PS51184"/>
    </source>
</evidence>
<keyword evidence="3" id="KW-0678">Repressor</keyword>
<evidence type="ECO:0000256" key="8">
    <source>
        <dbReference type="ARBA" id="ARBA00023004"/>
    </source>
</evidence>
<evidence type="ECO:0000256" key="7">
    <source>
        <dbReference type="ARBA" id="ARBA00023002"/>
    </source>
</evidence>
<dbReference type="PANTHER" id="PTHR13096:SF8">
    <property type="entry name" value="RIBOSOMAL OXYGENASE 1"/>
    <property type="match status" value="1"/>
</dbReference>
<dbReference type="GO" id="GO:0032453">
    <property type="term" value="F:histone H3K4 demethylase activity"/>
    <property type="evidence" value="ECO:0007669"/>
    <property type="project" value="TreeGrafter"/>
</dbReference>
<dbReference type="InterPro" id="IPR003347">
    <property type="entry name" value="JmjC_dom"/>
</dbReference>
<accession>A0AAV2RU88</accession>
<dbReference type="InterPro" id="IPR049043">
    <property type="entry name" value="WHD_RIOX1"/>
</dbReference>
<dbReference type="Gene3D" id="1.10.10.1500">
    <property type="entry name" value="JmjC domain-containing ribosomal oxygenase (ROX), dimer domain"/>
    <property type="match status" value="1"/>
</dbReference>
<evidence type="ECO:0000256" key="4">
    <source>
        <dbReference type="ARBA" id="ARBA00022723"/>
    </source>
</evidence>
<dbReference type="Gene3D" id="2.60.120.650">
    <property type="entry name" value="Cupin"/>
    <property type="match status" value="1"/>
</dbReference>
<dbReference type="Pfam" id="PF08007">
    <property type="entry name" value="JmjC_2"/>
    <property type="match status" value="1"/>
</dbReference>
<protein>
    <recommendedName>
        <fullName evidence="14">Bifunctional lysine-specific demethylase and histidyl-hydroxylase</fullName>
        <ecNumber evidence="14">1.14.11.27</ecNumber>
    </recommendedName>
</protein>
<evidence type="ECO:0000256" key="11">
    <source>
        <dbReference type="ARBA" id="ARBA00023242"/>
    </source>
</evidence>
<name>A0AAV2RU88_MEGNR</name>
<feature type="compositionally biased region" description="Polar residues" evidence="15">
    <location>
        <begin position="47"/>
        <end position="61"/>
    </location>
</feature>
<evidence type="ECO:0000256" key="10">
    <source>
        <dbReference type="ARBA" id="ARBA00023163"/>
    </source>
</evidence>
<dbReference type="GO" id="GO:0005730">
    <property type="term" value="C:nucleolus"/>
    <property type="evidence" value="ECO:0007669"/>
    <property type="project" value="TreeGrafter"/>
</dbReference>
<feature type="compositionally biased region" description="Basic residues" evidence="15">
    <location>
        <begin position="22"/>
        <end position="35"/>
    </location>
</feature>
<evidence type="ECO:0000256" key="5">
    <source>
        <dbReference type="ARBA" id="ARBA00022853"/>
    </source>
</evidence>
<keyword evidence="18" id="KW-1185">Reference proteome</keyword>
<proteinExistence type="inferred from homology"/>
<comment type="subcellular location">
    <subcellularLocation>
        <location evidence="1 14">Nucleus</location>
    </subcellularLocation>
</comment>
<dbReference type="Proteomes" id="UP001497623">
    <property type="component" value="Unassembled WGS sequence"/>
</dbReference>
<dbReference type="FunFam" id="2.60.120.650:FF:000013">
    <property type="entry name" value="Ribosomal oxygenase 1"/>
    <property type="match status" value="1"/>
</dbReference>
<comment type="similarity">
    <text evidence="2">Belongs to the ROX family. NO66 subfamily.</text>
</comment>
<dbReference type="PROSITE" id="PS51184">
    <property type="entry name" value="JMJC"/>
    <property type="match status" value="1"/>
</dbReference>
<evidence type="ECO:0000313" key="18">
    <source>
        <dbReference type="Proteomes" id="UP001497623"/>
    </source>
</evidence>
<evidence type="ECO:0000256" key="14">
    <source>
        <dbReference type="RuleBase" id="RU366061"/>
    </source>
</evidence>
<evidence type="ECO:0000256" key="6">
    <source>
        <dbReference type="ARBA" id="ARBA00022964"/>
    </source>
</evidence>
<evidence type="ECO:0000256" key="3">
    <source>
        <dbReference type="ARBA" id="ARBA00022491"/>
    </source>
</evidence>
<organism evidence="17 18">
    <name type="scientific">Meganyctiphanes norvegica</name>
    <name type="common">Northern krill</name>
    <name type="synonym">Thysanopoda norvegica</name>
    <dbReference type="NCBI Taxonomy" id="48144"/>
    <lineage>
        <taxon>Eukaryota</taxon>
        <taxon>Metazoa</taxon>
        <taxon>Ecdysozoa</taxon>
        <taxon>Arthropoda</taxon>
        <taxon>Crustacea</taxon>
        <taxon>Multicrustacea</taxon>
        <taxon>Malacostraca</taxon>
        <taxon>Eumalacostraca</taxon>
        <taxon>Eucarida</taxon>
        <taxon>Euphausiacea</taxon>
        <taxon>Euphausiidae</taxon>
        <taxon>Meganyctiphanes</taxon>
    </lineage>
</organism>
<dbReference type="EC" id="1.14.11.27" evidence="14"/>
<keyword evidence="5" id="KW-0156">Chromatin regulator</keyword>